<reference evidence="2" key="1">
    <citation type="submission" date="2018-08" db="EMBL/GenBank/DDBJ databases">
        <authorList>
            <person name="Liu Z.-W."/>
            <person name="Du Z.-J."/>
        </authorList>
    </citation>
    <scope>NUCLEOTIDE SEQUENCE [LARGE SCALE GENOMIC DNA]</scope>
    <source>
        <strain evidence="2">H4X</strain>
    </source>
</reference>
<dbReference type="Proteomes" id="UP000256708">
    <property type="component" value="Unassembled WGS sequence"/>
</dbReference>
<keyword evidence="2" id="KW-1185">Reference proteome</keyword>
<gene>
    <name evidence="1" type="ORF">DXT99_04130</name>
</gene>
<dbReference type="AlphaFoldDB" id="A0A3D8LG77"/>
<dbReference type="EMBL" id="QRGR01000004">
    <property type="protein sequence ID" value="RDV16398.1"/>
    <property type="molecule type" value="Genomic_DNA"/>
</dbReference>
<proteinExistence type="predicted"/>
<evidence type="ECO:0000313" key="2">
    <source>
        <dbReference type="Proteomes" id="UP000256708"/>
    </source>
</evidence>
<protein>
    <submittedName>
        <fullName evidence="1">Uncharacterized protein</fullName>
    </submittedName>
</protein>
<organism evidence="1 2">
    <name type="scientific">Pontibacter diazotrophicus</name>
    <dbReference type="NCBI Taxonomy" id="1400979"/>
    <lineage>
        <taxon>Bacteria</taxon>
        <taxon>Pseudomonadati</taxon>
        <taxon>Bacteroidota</taxon>
        <taxon>Cytophagia</taxon>
        <taxon>Cytophagales</taxon>
        <taxon>Hymenobacteraceae</taxon>
        <taxon>Pontibacter</taxon>
    </lineage>
</organism>
<sequence>MLHELIFTVVAFLSSMVYRSKELQKGFKKIKMILYYCGTCADKAALIVSVRNLSKLIPSPFLVRVFSGVRCGKKNLTMN</sequence>
<comment type="caution">
    <text evidence="1">The sequence shown here is derived from an EMBL/GenBank/DDBJ whole genome shotgun (WGS) entry which is preliminary data.</text>
</comment>
<accession>A0A3D8LG77</accession>
<name>A0A3D8LG77_9BACT</name>
<evidence type="ECO:0000313" key="1">
    <source>
        <dbReference type="EMBL" id="RDV16398.1"/>
    </source>
</evidence>